<dbReference type="Proteomes" id="UP001501455">
    <property type="component" value="Unassembled WGS sequence"/>
</dbReference>
<feature type="region of interest" description="Disordered" evidence="1">
    <location>
        <begin position="103"/>
        <end position="132"/>
    </location>
</feature>
<comment type="caution">
    <text evidence="2">The sequence shown here is derived from an EMBL/GenBank/DDBJ whole genome shotgun (WGS) entry which is preliminary data.</text>
</comment>
<accession>A0ABP6TYS8</accession>
<feature type="compositionally biased region" description="Basic and acidic residues" evidence="1">
    <location>
        <begin position="118"/>
        <end position="132"/>
    </location>
</feature>
<keyword evidence="3" id="KW-1185">Reference proteome</keyword>
<gene>
    <name evidence="2" type="ORF">GCM10019016_076480</name>
</gene>
<feature type="compositionally biased region" description="Low complexity" evidence="1">
    <location>
        <begin position="19"/>
        <end position="28"/>
    </location>
</feature>
<dbReference type="EMBL" id="BAAAXF010000054">
    <property type="protein sequence ID" value="GAA3500542.1"/>
    <property type="molecule type" value="Genomic_DNA"/>
</dbReference>
<feature type="region of interest" description="Disordered" evidence="1">
    <location>
        <begin position="47"/>
        <end position="71"/>
    </location>
</feature>
<sequence length="158" mass="16555">MVRVRGVWPCGNPRRGRGSTRTGGLAARRAGVAAGEGVGVGEQDVRLRDDPDALAGVPGEFGHRGREPVPGAVGESVRAQCAGDPGDLLAAGRDGLLNLTVGLTQRQPGGGGGGGQRHQHEQTEDTEPEAHRASFPCSAYFKRTSSARKYRNGLFLFI</sequence>
<evidence type="ECO:0000256" key="1">
    <source>
        <dbReference type="SAM" id="MobiDB-lite"/>
    </source>
</evidence>
<feature type="region of interest" description="Disordered" evidence="1">
    <location>
        <begin position="1"/>
        <end position="28"/>
    </location>
</feature>
<name>A0ABP6TYS8_9ACTN</name>
<proteinExistence type="predicted"/>
<evidence type="ECO:0000313" key="3">
    <source>
        <dbReference type="Proteomes" id="UP001501455"/>
    </source>
</evidence>
<organism evidence="2 3">
    <name type="scientific">Streptomyces prasinosporus</name>
    <dbReference type="NCBI Taxonomy" id="68256"/>
    <lineage>
        <taxon>Bacteria</taxon>
        <taxon>Bacillati</taxon>
        <taxon>Actinomycetota</taxon>
        <taxon>Actinomycetes</taxon>
        <taxon>Kitasatosporales</taxon>
        <taxon>Streptomycetaceae</taxon>
        <taxon>Streptomyces</taxon>
        <taxon>Streptomyces albogriseolus group</taxon>
    </lineage>
</organism>
<protein>
    <submittedName>
        <fullName evidence="2">Uncharacterized protein</fullName>
    </submittedName>
</protein>
<reference evidence="3" key="1">
    <citation type="journal article" date="2019" name="Int. J. Syst. Evol. Microbiol.">
        <title>The Global Catalogue of Microorganisms (GCM) 10K type strain sequencing project: providing services to taxonomists for standard genome sequencing and annotation.</title>
        <authorList>
            <consortium name="The Broad Institute Genomics Platform"/>
            <consortium name="The Broad Institute Genome Sequencing Center for Infectious Disease"/>
            <person name="Wu L."/>
            <person name="Ma J."/>
        </authorList>
    </citation>
    <scope>NUCLEOTIDE SEQUENCE [LARGE SCALE GENOMIC DNA]</scope>
    <source>
        <strain evidence="3">JCM 4816</strain>
    </source>
</reference>
<evidence type="ECO:0000313" key="2">
    <source>
        <dbReference type="EMBL" id="GAA3500542.1"/>
    </source>
</evidence>